<dbReference type="AlphaFoldDB" id="W6MPH6"/>
<dbReference type="GeneID" id="34521611"/>
<accession>W6MPH6</accession>
<sequence length="418" mass="47001">MQRLNSTTGLLSPHHSIIQALQNPQLEMSHENVSQENQQWNDPQIANGFSSWQSISSGSPRLGHKRSSPGSILSSSDSDEEIIAFDSDDENGDTTSTVKESIPSFIMPRVSMSEPEGVVKVQVLGAQSEALVARLKTYKKKFLKNCEFTKKDPHLILLIVDNENYVLPKLLNKPFIPILLEDEYRGQDEEDFEDLSSRTFFKNSMICDPVKLKSIDQDLFGLINFLSNLDSKTFGSTLTHVSKFSLESNAISLSQLNSIVLDQQSSEILRKKALMRRRSSAARSSTSRYDDDSEDKKTPFTSVYGLRIKLVVGATIGAVSLTCIWMWKEFTTAMDPNCALELKELKELKDLKEPSMNMDISRLGLTLGSCLAQGMHHLESLREILLSSTFYFLDRTQIAVSHIMRLADSIVPGYFLDW</sequence>
<dbReference type="RefSeq" id="XP_022460223.1">
    <property type="nucleotide sequence ID" value="XM_022600926.1"/>
</dbReference>
<protein>
    <submittedName>
        <fullName evidence="2">Uncharacterized protein</fullName>
    </submittedName>
</protein>
<dbReference type="OrthoDB" id="3989662at2759"/>
<gene>
    <name evidence="2" type="ORF">KUCA_T00004215001</name>
</gene>
<evidence type="ECO:0000313" key="2">
    <source>
        <dbReference type="EMBL" id="CDK28233.1"/>
    </source>
</evidence>
<dbReference type="EMBL" id="HG793129">
    <property type="protein sequence ID" value="CDK28233.1"/>
    <property type="molecule type" value="Genomic_DNA"/>
</dbReference>
<name>W6MPH6_9ASCO</name>
<evidence type="ECO:0000256" key="1">
    <source>
        <dbReference type="SAM" id="MobiDB-lite"/>
    </source>
</evidence>
<evidence type="ECO:0000313" key="3">
    <source>
        <dbReference type="Proteomes" id="UP000019384"/>
    </source>
</evidence>
<organism evidence="2 3">
    <name type="scientific">Kuraishia capsulata CBS 1993</name>
    <dbReference type="NCBI Taxonomy" id="1382522"/>
    <lineage>
        <taxon>Eukaryota</taxon>
        <taxon>Fungi</taxon>
        <taxon>Dikarya</taxon>
        <taxon>Ascomycota</taxon>
        <taxon>Saccharomycotina</taxon>
        <taxon>Pichiomycetes</taxon>
        <taxon>Pichiales</taxon>
        <taxon>Pichiaceae</taxon>
        <taxon>Kuraishia</taxon>
    </lineage>
</organism>
<feature type="region of interest" description="Disordered" evidence="1">
    <location>
        <begin position="27"/>
        <end position="77"/>
    </location>
</feature>
<dbReference type="Proteomes" id="UP000019384">
    <property type="component" value="Unassembled WGS sequence"/>
</dbReference>
<proteinExistence type="predicted"/>
<keyword evidence="3" id="KW-1185">Reference proteome</keyword>
<feature type="compositionally biased region" description="Polar residues" evidence="1">
    <location>
        <begin position="27"/>
        <end position="49"/>
    </location>
</feature>
<reference evidence="2" key="1">
    <citation type="submission" date="2013-12" db="EMBL/GenBank/DDBJ databases">
        <authorList>
            <person name="Genoscope - CEA"/>
        </authorList>
    </citation>
    <scope>NUCLEOTIDE SEQUENCE</scope>
    <source>
        <strain evidence="2">CBS 1993</strain>
    </source>
</reference>
<reference evidence="2" key="2">
    <citation type="submission" date="2014-02" db="EMBL/GenBank/DDBJ databases">
        <title>Complete DNA sequence of /Kuraishia capsulata/ illustrates novel genomic features among budding yeasts (/Saccharomycotina/).</title>
        <authorList>
            <person name="Morales L."/>
            <person name="Noel B."/>
            <person name="Porcel B."/>
            <person name="Marcet-Houben M."/>
            <person name="Hullo M-F."/>
            <person name="Sacerdot C."/>
            <person name="Tekaia F."/>
            <person name="Leh-Louis V."/>
            <person name="Despons L."/>
            <person name="Khanna V."/>
            <person name="Aury J-M."/>
            <person name="Barbe V."/>
            <person name="Couloux A."/>
            <person name="Labadie K."/>
            <person name="Pelletier E."/>
            <person name="Souciet J-L."/>
            <person name="Boekhout T."/>
            <person name="Gabaldon T."/>
            <person name="Wincker P."/>
            <person name="Dujon B."/>
        </authorList>
    </citation>
    <scope>NUCLEOTIDE SEQUENCE</scope>
    <source>
        <strain evidence="2">CBS 1993</strain>
    </source>
</reference>
<feature type="compositionally biased region" description="Low complexity" evidence="1">
    <location>
        <begin position="50"/>
        <end position="59"/>
    </location>
</feature>
<dbReference type="HOGENOM" id="CLU_543006_0_0_1"/>